<comment type="caution">
    <text evidence="2">The sequence shown here is derived from an EMBL/GenBank/DDBJ whole genome shotgun (WGS) entry which is preliminary data.</text>
</comment>
<dbReference type="Proteomes" id="UP000499080">
    <property type="component" value="Unassembled WGS sequence"/>
</dbReference>
<evidence type="ECO:0000313" key="3">
    <source>
        <dbReference type="Proteomes" id="UP000499080"/>
    </source>
</evidence>
<feature type="transmembrane region" description="Helical" evidence="1">
    <location>
        <begin position="104"/>
        <end position="122"/>
    </location>
</feature>
<accession>A0A4Y2UGK9</accession>
<evidence type="ECO:0008006" key="4">
    <source>
        <dbReference type="Google" id="ProtNLM"/>
    </source>
</evidence>
<feature type="transmembrane region" description="Helical" evidence="1">
    <location>
        <begin position="6"/>
        <end position="25"/>
    </location>
</feature>
<gene>
    <name evidence="2" type="ORF">AVEN_235106_1</name>
</gene>
<keyword evidence="1" id="KW-0812">Transmembrane</keyword>
<keyword evidence="3" id="KW-1185">Reference proteome</keyword>
<reference evidence="2 3" key="1">
    <citation type="journal article" date="2019" name="Sci. Rep.">
        <title>Orb-weaving spider Araneus ventricosus genome elucidates the spidroin gene catalogue.</title>
        <authorList>
            <person name="Kono N."/>
            <person name="Nakamura H."/>
            <person name="Ohtoshi R."/>
            <person name="Moran D.A.P."/>
            <person name="Shinohara A."/>
            <person name="Yoshida Y."/>
            <person name="Fujiwara M."/>
            <person name="Mori M."/>
            <person name="Tomita M."/>
            <person name="Arakawa K."/>
        </authorList>
    </citation>
    <scope>NUCLEOTIDE SEQUENCE [LARGE SCALE GENOMIC DNA]</scope>
</reference>
<evidence type="ECO:0000256" key="1">
    <source>
        <dbReference type="SAM" id="Phobius"/>
    </source>
</evidence>
<dbReference type="OrthoDB" id="6437580at2759"/>
<keyword evidence="1" id="KW-0472">Membrane</keyword>
<dbReference type="EMBL" id="BGPR01035772">
    <property type="protein sequence ID" value="GBO10750.1"/>
    <property type="molecule type" value="Genomic_DNA"/>
</dbReference>
<organism evidence="2 3">
    <name type="scientific">Araneus ventricosus</name>
    <name type="common">Orbweaver spider</name>
    <name type="synonym">Epeira ventricosa</name>
    <dbReference type="NCBI Taxonomy" id="182803"/>
    <lineage>
        <taxon>Eukaryota</taxon>
        <taxon>Metazoa</taxon>
        <taxon>Ecdysozoa</taxon>
        <taxon>Arthropoda</taxon>
        <taxon>Chelicerata</taxon>
        <taxon>Arachnida</taxon>
        <taxon>Araneae</taxon>
        <taxon>Araneomorphae</taxon>
        <taxon>Entelegynae</taxon>
        <taxon>Araneoidea</taxon>
        <taxon>Araneidae</taxon>
        <taxon>Araneus</taxon>
    </lineage>
</organism>
<dbReference type="AlphaFoldDB" id="A0A4Y2UGK9"/>
<proteinExistence type="predicted"/>
<protein>
    <recommendedName>
        <fullName evidence="4">Gustatory receptor</fullName>
    </recommendedName>
</protein>
<feature type="transmembrane region" description="Helical" evidence="1">
    <location>
        <begin position="70"/>
        <end position="92"/>
    </location>
</feature>
<sequence>MFKLFIPLLLTVLYIQCCLILSQLIKQCTEKLRISKDCYNKQTTVQCFIREYSFCHELVLLTEAALSLQIFWLLSSHFTIIFVLISTFFGFYGYSFSILDVENIIFNVLQGISFFAVIFYASQVENEDRKLRYEVKDFAFRIKETKECSEILLDFVSSKCHLVLTASGVIQFTKSLLLTSAGILVTYNLLVLQLNAP</sequence>
<evidence type="ECO:0000313" key="2">
    <source>
        <dbReference type="EMBL" id="GBO10750.1"/>
    </source>
</evidence>
<keyword evidence="1" id="KW-1133">Transmembrane helix</keyword>
<name>A0A4Y2UGK9_ARAVE</name>